<gene>
    <name evidence="1" type="ORF">KIN20_030846</name>
</gene>
<organism evidence="1 2">
    <name type="scientific">Parelaphostrongylus tenuis</name>
    <name type="common">Meningeal worm</name>
    <dbReference type="NCBI Taxonomy" id="148309"/>
    <lineage>
        <taxon>Eukaryota</taxon>
        <taxon>Metazoa</taxon>
        <taxon>Ecdysozoa</taxon>
        <taxon>Nematoda</taxon>
        <taxon>Chromadorea</taxon>
        <taxon>Rhabditida</taxon>
        <taxon>Rhabditina</taxon>
        <taxon>Rhabditomorpha</taxon>
        <taxon>Strongyloidea</taxon>
        <taxon>Metastrongylidae</taxon>
        <taxon>Parelaphostrongylus</taxon>
    </lineage>
</organism>
<protein>
    <submittedName>
        <fullName evidence="1">Uncharacterized protein</fullName>
    </submittedName>
</protein>
<dbReference type="Proteomes" id="UP001196413">
    <property type="component" value="Unassembled WGS sequence"/>
</dbReference>
<accession>A0AAD5R606</accession>
<reference evidence="1" key="1">
    <citation type="submission" date="2021-06" db="EMBL/GenBank/DDBJ databases">
        <title>Parelaphostrongylus tenuis whole genome reference sequence.</title>
        <authorList>
            <person name="Garwood T.J."/>
            <person name="Larsen P.A."/>
            <person name="Fountain-Jones N.M."/>
            <person name="Garbe J.R."/>
            <person name="Macchietto M.G."/>
            <person name="Kania S.A."/>
            <person name="Gerhold R.W."/>
            <person name="Richards J.E."/>
            <person name="Wolf T.M."/>
        </authorList>
    </citation>
    <scope>NUCLEOTIDE SEQUENCE</scope>
    <source>
        <strain evidence="1">MNPRO001-30</strain>
        <tissue evidence="1">Meninges</tissue>
    </source>
</reference>
<dbReference type="EMBL" id="JAHQIW010006536">
    <property type="protein sequence ID" value="KAJ1369404.1"/>
    <property type="molecule type" value="Genomic_DNA"/>
</dbReference>
<comment type="caution">
    <text evidence="1">The sequence shown here is derived from an EMBL/GenBank/DDBJ whole genome shotgun (WGS) entry which is preliminary data.</text>
</comment>
<name>A0AAD5R606_PARTN</name>
<evidence type="ECO:0000313" key="1">
    <source>
        <dbReference type="EMBL" id="KAJ1369404.1"/>
    </source>
</evidence>
<dbReference type="AlphaFoldDB" id="A0AAD5R606"/>
<keyword evidence="2" id="KW-1185">Reference proteome</keyword>
<evidence type="ECO:0000313" key="2">
    <source>
        <dbReference type="Proteomes" id="UP001196413"/>
    </source>
</evidence>
<sequence length="50" mass="5632">MVMMMMTVVIAIGMTKDHPESVVEAREIDEDGQEKVDPELITATSPYEYT</sequence>
<proteinExistence type="predicted"/>